<sequence>MVLGMVLMDDQGSLITGANASGGLFFHSFVKFGISVTAFALLNGVGSPAKPIRQLIGLPRKVYEGCVWLSRYVDPYLLLCMFFPLKAFLVHLRSATGLWNP</sequence>
<dbReference type="Proteomes" id="UP000290289">
    <property type="component" value="Chromosome 13"/>
</dbReference>
<accession>A0A498I7H4</accession>
<feature type="transmembrane region" description="Helical" evidence="1">
    <location>
        <begin position="24"/>
        <end position="45"/>
    </location>
</feature>
<name>A0A498I7H4_MALDO</name>
<keyword evidence="3" id="KW-1185">Reference proteome</keyword>
<keyword evidence="1" id="KW-0812">Transmembrane</keyword>
<keyword evidence="1" id="KW-0472">Membrane</keyword>
<dbReference type="EMBL" id="RDQH01000339">
    <property type="protein sequence ID" value="RXH78839.1"/>
    <property type="molecule type" value="Genomic_DNA"/>
</dbReference>
<evidence type="ECO:0000313" key="2">
    <source>
        <dbReference type="EMBL" id="RXH78839.1"/>
    </source>
</evidence>
<evidence type="ECO:0000313" key="3">
    <source>
        <dbReference type="Proteomes" id="UP000290289"/>
    </source>
</evidence>
<protein>
    <submittedName>
        <fullName evidence="2">Uncharacterized protein</fullName>
    </submittedName>
</protein>
<keyword evidence="1" id="KW-1133">Transmembrane helix</keyword>
<evidence type="ECO:0000256" key="1">
    <source>
        <dbReference type="SAM" id="Phobius"/>
    </source>
</evidence>
<comment type="caution">
    <text evidence="2">The sequence shown here is derived from an EMBL/GenBank/DDBJ whole genome shotgun (WGS) entry which is preliminary data.</text>
</comment>
<proteinExistence type="predicted"/>
<organism evidence="2 3">
    <name type="scientific">Malus domestica</name>
    <name type="common">Apple</name>
    <name type="synonym">Pyrus malus</name>
    <dbReference type="NCBI Taxonomy" id="3750"/>
    <lineage>
        <taxon>Eukaryota</taxon>
        <taxon>Viridiplantae</taxon>
        <taxon>Streptophyta</taxon>
        <taxon>Embryophyta</taxon>
        <taxon>Tracheophyta</taxon>
        <taxon>Spermatophyta</taxon>
        <taxon>Magnoliopsida</taxon>
        <taxon>eudicotyledons</taxon>
        <taxon>Gunneridae</taxon>
        <taxon>Pentapetalae</taxon>
        <taxon>rosids</taxon>
        <taxon>fabids</taxon>
        <taxon>Rosales</taxon>
        <taxon>Rosaceae</taxon>
        <taxon>Amygdaloideae</taxon>
        <taxon>Maleae</taxon>
        <taxon>Malus</taxon>
    </lineage>
</organism>
<gene>
    <name evidence="2" type="ORF">DVH24_002357</name>
</gene>
<reference evidence="2 3" key="1">
    <citation type="submission" date="2018-10" db="EMBL/GenBank/DDBJ databases">
        <title>A high-quality apple genome assembly.</title>
        <authorList>
            <person name="Hu J."/>
        </authorList>
    </citation>
    <scope>NUCLEOTIDE SEQUENCE [LARGE SCALE GENOMIC DNA]</scope>
    <source>
        <strain evidence="3">cv. HFTH1</strain>
        <tissue evidence="2">Young leaf</tissue>
    </source>
</reference>
<dbReference type="AlphaFoldDB" id="A0A498I7H4"/>